<dbReference type="PROSITE" id="PS01174">
    <property type="entry name" value="LIPASE_GDXG_SER"/>
    <property type="match status" value="1"/>
</dbReference>
<gene>
    <name evidence="5" type="ORF">C8N24_4564</name>
</gene>
<dbReference type="Gene3D" id="3.40.50.1820">
    <property type="entry name" value="alpha/beta hydrolase"/>
    <property type="match status" value="1"/>
</dbReference>
<dbReference type="RefSeq" id="WP_121254379.1">
    <property type="nucleotide sequence ID" value="NZ_RBIL01000002.1"/>
</dbReference>
<dbReference type="PANTHER" id="PTHR48081">
    <property type="entry name" value="AB HYDROLASE SUPERFAMILY PROTEIN C4A8.06C"/>
    <property type="match status" value="1"/>
</dbReference>
<evidence type="ECO:0000313" key="5">
    <source>
        <dbReference type="EMBL" id="RKQ86551.1"/>
    </source>
</evidence>
<dbReference type="Pfam" id="PF07859">
    <property type="entry name" value="Abhydrolase_3"/>
    <property type="match status" value="1"/>
</dbReference>
<dbReference type="Proteomes" id="UP000278962">
    <property type="component" value="Unassembled WGS sequence"/>
</dbReference>
<evidence type="ECO:0000256" key="2">
    <source>
        <dbReference type="ARBA" id="ARBA00022801"/>
    </source>
</evidence>
<sequence length="279" mass="29493">MNPEVQRILDALPDDGPPAHEVPIEQARQAHLTETEVLAGEGVPVDRVFDDEIAGVPVRVYEPAEATGTIAYLHGGGWVMGSRDSVDAVCRALAGDARARVVSVGYRLAPEHPFPAALDDTLNVVRALEGPVAVAGDSAGGNLAAVAALKLPNVVFQLLIYPVTDAGLNTPSYSEFDGDFGLTAASMRRFFKLYLDGADGLQPDVSPLRADLGAAPPALVITASHDVLRDDGEAYAAALPDAELRRIDGTVHGFWRWQTTEIARTTVREAAAAVRQALG</sequence>
<comment type="caution">
    <text evidence="5">The sequence shown here is derived from an EMBL/GenBank/DDBJ whole genome shotgun (WGS) entry which is preliminary data.</text>
</comment>
<accession>A0A660KXV0</accession>
<dbReference type="SUPFAM" id="SSF53474">
    <property type="entry name" value="alpha/beta-Hydrolases"/>
    <property type="match status" value="1"/>
</dbReference>
<dbReference type="AlphaFoldDB" id="A0A660KXV0"/>
<dbReference type="InterPro" id="IPR050300">
    <property type="entry name" value="GDXG_lipolytic_enzyme"/>
</dbReference>
<keyword evidence="6" id="KW-1185">Reference proteome</keyword>
<feature type="active site" evidence="3">
    <location>
        <position position="138"/>
    </location>
</feature>
<dbReference type="OrthoDB" id="128186at2"/>
<dbReference type="GO" id="GO:0016787">
    <property type="term" value="F:hydrolase activity"/>
    <property type="evidence" value="ECO:0007669"/>
    <property type="project" value="UniProtKB-KW"/>
</dbReference>
<evidence type="ECO:0000256" key="1">
    <source>
        <dbReference type="ARBA" id="ARBA00010515"/>
    </source>
</evidence>
<name>A0A660KXV0_9ACTN</name>
<dbReference type="EMBL" id="RBIL01000002">
    <property type="protein sequence ID" value="RKQ86551.1"/>
    <property type="molecule type" value="Genomic_DNA"/>
</dbReference>
<evidence type="ECO:0000256" key="3">
    <source>
        <dbReference type="PROSITE-ProRule" id="PRU10038"/>
    </source>
</evidence>
<evidence type="ECO:0000259" key="4">
    <source>
        <dbReference type="Pfam" id="PF07859"/>
    </source>
</evidence>
<feature type="domain" description="Alpha/beta hydrolase fold-3" evidence="4">
    <location>
        <begin position="71"/>
        <end position="255"/>
    </location>
</feature>
<evidence type="ECO:0000313" key="6">
    <source>
        <dbReference type="Proteomes" id="UP000278962"/>
    </source>
</evidence>
<dbReference type="InterPro" id="IPR033140">
    <property type="entry name" value="Lipase_GDXG_put_SER_AS"/>
</dbReference>
<protein>
    <submittedName>
        <fullName evidence="5">Acetyl esterase</fullName>
    </submittedName>
</protein>
<organism evidence="5 6">
    <name type="scientific">Solirubrobacter pauli</name>
    <dbReference type="NCBI Taxonomy" id="166793"/>
    <lineage>
        <taxon>Bacteria</taxon>
        <taxon>Bacillati</taxon>
        <taxon>Actinomycetota</taxon>
        <taxon>Thermoleophilia</taxon>
        <taxon>Solirubrobacterales</taxon>
        <taxon>Solirubrobacteraceae</taxon>
        <taxon>Solirubrobacter</taxon>
    </lineage>
</organism>
<proteinExistence type="inferred from homology"/>
<dbReference type="InterPro" id="IPR013094">
    <property type="entry name" value="AB_hydrolase_3"/>
</dbReference>
<dbReference type="PANTHER" id="PTHR48081:SF8">
    <property type="entry name" value="ALPHA_BETA HYDROLASE FOLD-3 DOMAIN-CONTAINING PROTEIN-RELATED"/>
    <property type="match status" value="1"/>
</dbReference>
<comment type="similarity">
    <text evidence="1">Belongs to the 'GDXG' lipolytic enzyme family.</text>
</comment>
<reference evidence="5 6" key="1">
    <citation type="submission" date="2018-10" db="EMBL/GenBank/DDBJ databases">
        <title>Genomic Encyclopedia of Archaeal and Bacterial Type Strains, Phase II (KMG-II): from individual species to whole genera.</title>
        <authorList>
            <person name="Goeker M."/>
        </authorList>
    </citation>
    <scope>NUCLEOTIDE SEQUENCE [LARGE SCALE GENOMIC DNA]</scope>
    <source>
        <strain evidence="5 6">DSM 14954</strain>
    </source>
</reference>
<dbReference type="InterPro" id="IPR029058">
    <property type="entry name" value="AB_hydrolase_fold"/>
</dbReference>
<keyword evidence="2" id="KW-0378">Hydrolase</keyword>